<sequence length="522" mass="56784">MNKIFGFLVAYATILQQPIGTNAAIVQGANRAEFLTLCKILQLHGAKPQTSEPQLKGDTIEHELNKLNLTLSEEDWKKKFNKGGTSSNDDQKIPDDKKSDQTWTDRWPKWLKAREETKTAEKEAEVLRQANMHTLTAVQKKWAAQQLQPILERVEQLAKLQRAAYPKTKFAVLKTAETTVKEAIYGQKASGESDLGSSKLYGGNSAKPTTVQQACTGAGESHKAATVVGTILCLCAKAASGVEGSCVPRQAYTTTWNPNTPNDQTVWTPIGKYCPQRLNKDFSAQELTTDLLTLRAAIHAEGADKYLGAYLQTGCTGNKANGICVKYTGAATTPDNLNKVPWLNKLETLAGALSAAEQAATEAEKLNEKLEAEKAKALLLFAGAQKVVETPNPVAGRHQTPEQQKTPGLICGTHNKSKTASLGAQCVWRGQKDDDGPCVVDESKVAEQATQAGTAASSGCAKHGTDKTACENDKTGDKQNCAWRNGKDNEDYKETEKCRNVSFHVNKKLSLMAAYYMRFVAF</sequence>
<keyword evidence="5 11" id="KW-0732">Signal</keyword>
<feature type="chain" id="PRO_5004057626" evidence="11">
    <location>
        <begin position="24"/>
        <end position="522"/>
    </location>
</feature>
<name>M4SXZ0_9TRYP</name>
<comment type="function">
    <text evidence="1">VSG forms a coat on the surface of the parasite. The trypanosome evades the immune response of the host by expressing a series of antigenically distinct VSGs from an estimated 1000 VSG genes.</text>
</comment>
<feature type="domain" description="Trypanosome variant surface glycoprotein C-terminal" evidence="12">
    <location>
        <begin position="411"/>
        <end position="519"/>
    </location>
</feature>
<organism evidence="14">
    <name type="scientific">Trypanosoma brucei</name>
    <dbReference type="NCBI Taxonomy" id="5691"/>
    <lineage>
        <taxon>Eukaryota</taxon>
        <taxon>Discoba</taxon>
        <taxon>Euglenozoa</taxon>
        <taxon>Kinetoplastea</taxon>
        <taxon>Metakinetoplastina</taxon>
        <taxon>Trypanosomatida</taxon>
        <taxon>Trypanosomatidae</taxon>
        <taxon>Trypanosoma</taxon>
    </lineage>
</organism>
<keyword evidence="7" id="KW-0325">Glycoprotein</keyword>
<dbReference type="GO" id="GO:0005886">
    <property type="term" value="C:plasma membrane"/>
    <property type="evidence" value="ECO:0007669"/>
    <property type="project" value="UniProtKB-SubCell"/>
</dbReference>
<evidence type="ECO:0000256" key="3">
    <source>
        <dbReference type="ARBA" id="ARBA00022475"/>
    </source>
</evidence>
<feature type="coiled-coil region" evidence="9">
    <location>
        <begin position="346"/>
        <end position="380"/>
    </location>
</feature>
<keyword evidence="8" id="KW-0449">Lipoprotein</keyword>
<comment type="subcellular location">
    <subcellularLocation>
        <location evidence="2">Cell membrane</location>
        <topology evidence="2">Lipid-anchor</topology>
        <topology evidence="2">GPI-anchor</topology>
    </subcellularLocation>
</comment>
<dbReference type="VEuPathDB" id="TriTrypDB:Tb1125.8.460"/>
<proteinExistence type="predicted"/>
<dbReference type="VEuPathDB" id="TriTrypDB:Tb427_000391100"/>
<dbReference type="EMBL" id="KC613518">
    <property type="protein sequence ID" value="AGH60949.1"/>
    <property type="molecule type" value="Genomic_DNA"/>
</dbReference>
<dbReference type="InterPro" id="IPR019609">
    <property type="entry name" value="Variant_surf_glycoprt_trypan_C"/>
</dbReference>
<keyword evidence="9" id="KW-0175">Coiled coil</keyword>
<evidence type="ECO:0000256" key="1">
    <source>
        <dbReference type="ARBA" id="ARBA00002523"/>
    </source>
</evidence>
<feature type="region of interest" description="Disordered" evidence="10">
    <location>
        <begin position="80"/>
        <end position="101"/>
    </location>
</feature>
<feature type="domain" description="Trypanosome variant surface glycoprotein B-type N-terminal" evidence="13">
    <location>
        <begin position="21"/>
        <end position="371"/>
    </location>
</feature>
<accession>M4SXZ0</accession>
<evidence type="ECO:0000256" key="4">
    <source>
        <dbReference type="ARBA" id="ARBA00022622"/>
    </source>
</evidence>
<reference evidence="14" key="1">
    <citation type="submission" date="2013-02" db="EMBL/GenBank/DDBJ databases">
        <authorList>
            <person name="Cross G.A.M."/>
            <person name="Kim H.-S."/>
            <person name="Wickstead B."/>
        </authorList>
    </citation>
    <scope>NUCLEOTIDE SEQUENCE</scope>
    <source>
        <strain evidence="14">Lister 427</strain>
    </source>
</reference>
<dbReference type="AlphaFoldDB" id="M4SXZ0"/>
<keyword evidence="3" id="KW-1003">Cell membrane</keyword>
<evidence type="ECO:0000259" key="13">
    <source>
        <dbReference type="Pfam" id="PF13206"/>
    </source>
</evidence>
<evidence type="ECO:0000256" key="7">
    <source>
        <dbReference type="ARBA" id="ARBA00023180"/>
    </source>
</evidence>
<feature type="compositionally biased region" description="Basic and acidic residues" evidence="10">
    <location>
        <begin position="89"/>
        <end position="100"/>
    </location>
</feature>
<dbReference type="Pfam" id="PF13206">
    <property type="entry name" value="VSG_B"/>
    <property type="match status" value="1"/>
</dbReference>
<dbReference type="InterPro" id="IPR025932">
    <property type="entry name" value="Trypano_VSG_B_N_dom"/>
</dbReference>
<protein>
    <submittedName>
        <fullName evidence="14">Variant surface glycoprotein 373</fullName>
    </submittedName>
</protein>
<dbReference type="VEuPathDB" id="TriTrypDB:Tb08.27P2.140"/>
<evidence type="ECO:0000256" key="9">
    <source>
        <dbReference type="SAM" id="Coils"/>
    </source>
</evidence>
<evidence type="ECO:0000256" key="11">
    <source>
        <dbReference type="SAM" id="SignalP"/>
    </source>
</evidence>
<keyword evidence="4" id="KW-0336">GPI-anchor</keyword>
<evidence type="ECO:0000256" key="5">
    <source>
        <dbReference type="ARBA" id="ARBA00022729"/>
    </source>
</evidence>
<evidence type="ECO:0000256" key="2">
    <source>
        <dbReference type="ARBA" id="ARBA00004609"/>
    </source>
</evidence>
<evidence type="ECO:0000313" key="14">
    <source>
        <dbReference type="EMBL" id="AGH60949.1"/>
    </source>
</evidence>
<dbReference type="Pfam" id="PF10659">
    <property type="entry name" value="Trypan_glycop_C"/>
    <property type="match status" value="1"/>
</dbReference>
<evidence type="ECO:0000256" key="10">
    <source>
        <dbReference type="SAM" id="MobiDB-lite"/>
    </source>
</evidence>
<evidence type="ECO:0000256" key="6">
    <source>
        <dbReference type="ARBA" id="ARBA00023136"/>
    </source>
</evidence>
<reference evidence="14" key="2">
    <citation type="journal article" date="2014" name="Mol. Biochem. Parasitol.">
        <title>Capturing the variant surface glycoprotein repertoire (the VSGnome) of Trypanosoma brucei Lister 427.</title>
        <authorList>
            <person name="Cross G.A."/>
            <person name="Kim H.S."/>
            <person name="Wickstead B."/>
        </authorList>
    </citation>
    <scope>NUCLEOTIDE SEQUENCE</scope>
    <source>
        <strain evidence="14">Lister 427</strain>
    </source>
</reference>
<feature type="signal peptide" evidence="11">
    <location>
        <begin position="1"/>
        <end position="23"/>
    </location>
</feature>
<evidence type="ECO:0000259" key="12">
    <source>
        <dbReference type="Pfam" id="PF10659"/>
    </source>
</evidence>
<keyword evidence="6" id="KW-0472">Membrane</keyword>
<evidence type="ECO:0000256" key="8">
    <source>
        <dbReference type="ARBA" id="ARBA00023288"/>
    </source>
</evidence>
<dbReference type="GO" id="GO:0098552">
    <property type="term" value="C:side of membrane"/>
    <property type="evidence" value="ECO:0007669"/>
    <property type="project" value="UniProtKB-KW"/>
</dbReference>